<dbReference type="PROSITE" id="PS51257">
    <property type="entry name" value="PROKAR_LIPOPROTEIN"/>
    <property type="match status" value="1"/>
</dbReference>
<reference evidence="4" key="1">
    <citation type="submission" date="2023-07" db="EMBL/GenBank/DDBJ databases">
        <title>Conexibacter stalactiti sp. nov., isolated from stalactites in a lava cave and emended description of the genus Conexibacter.</title>
        <authorList>
            <person name="Lee S.D."/>
        </authorList>
    </citation>
    <scope>NUCLEOTIDE SEQUENCE [LARGE SCALE GENOMIC DNA]</scope>
    <source>
        <strain evidence="4">KCTC 39840</strain>
    </source>
</reference>
<proteinExistence type="inferred from homology"/>
<keyword evidence="4" id="KW-1185">Reference proteome</keyword>
<gene>
    <name evidence="3" type="ORF">R7226_30730</name>
</gene>
<dbReference type="Pfam" id="PF13561">
    <property type="entry name" value="adh_short_C2"/>
    <property type="match status" value="1"/>
</dbReference>
<comment type="caution">
    <text evidence="3">The sequence shown here is derived from an EMBL/GenBank/DDBJ whole genome shotgun (WGS) entry which is preliminary data.</text>
</comment>
<dbReference type="SUPFAM" id="SSF51735">
    <property type="entry name" value="NAD(P)-binding Rossmann-fold domains"/>
    <property type="match status" value="1"/>
</dbReference>
<sequence>MRAAIVTGGATGLGRATVAALTAAGTACVIVGRRRERLDAAVAALAGRSGAAEVVAVAGDVTVAEDRARVVDACRERFGTVDVLVNNAATSVLAPLLDYPDDAWQHVLETNVTAGFSLAREVLPLMRDQRFGRIVNIASVYGSVALDNAHYEPVVAGETPGDRGPMREVAYAASKGAVVQLTRELAAAVGRWGITVNSVSPGMFPVEDAPIDPRVREQLAAATPLRRVGEPAELAAAVRFLCSEEASFVTGHNLVVDGGWSIW</sequence>
<dbReference type="InterPro" id="IPR036291">
    <property type="entry name" value="NAD(P)-bd_dom_sf"/>
</dbReference>
<dbReference type="RefSeq" id="WP_318601357.1">
    <property type="nucleotide sequence ID" value="NZ_JAWSTH010000179.1"/>
</dbReference>
<accession>A0ABU4I247</accession>
<dbReference type="Proteomes" id="UP001284601">
    <property type="component" value="Unassembled WGS sequence"/>
</dbReference>
<dbReference type="PANTHER" id="PTHR42760">
    <property type="entry name" value="SHORT-CHAIN DEHYDROGENASES/REDUCTASES FAMILY MEMBER"/>
    <property type="match status" value="1"/>
</dbReference>
<dbReference type="PRINTS" id="PR00081">
    <property type="entry name" value="GDHRDH"/>
</dbReference>
<protein>
    <submittedName>
        <fullName evidence="3">SDR family oxidoreductase</fullName>
    </submittedName>
</protein>
<dbReference type="CDD" id="cd05233">
    <property type="entry name" value="SDR_c"/>
    <property type="match status" value="1"/>
</dbReference>
<evidence type="ECO:0000313" key="3">
    <source>
        <dbReference type="EMBL" id="MDW5598775.1"/>
    </source>
</evidence>
<dbReference type="Gene3D" id="3.40.50.720">
    <property type="entry name" value="NAD(P)-binding Rossmann-like Domain"/>
    <property type="match status" value="1"/>
</dbReference>
<dbReference type="PANTHER" id="PTHR42760:SF40">
    <property type="entry name" value="3-OXOACYL-[ACYL-CARRIER-PROTEIN] REDUCTASE, CHLOROPLASTIC"/>
    <property type="match status" value="1"/>
</dbReference>
<dbReference type="Pfam" id="PF00106">
    <property type="entry name" value="adh_short"/>
    <property type="match status" value="1"/>
</dbReference>
<evidence type="ECO:0000256" key="2">
    <source>
        <dbReference type="RuleBase" id="RU000363"/>
    </source>
</evidence>
<name>A0ABU4I247_9ACTN</name>
<organism evidence="3 4">
    <name type="scientific">Conexibacter stalactiti</name>
    <dbReference type="NCBI Taxonomy" id="1940611"/>
    <lineage>
        <taxon>Bacteria</taxon>
        <taxon>Bacillati</taxon>
        <taxon>Actinomycetota</taxon>
        <taxon>Thermoleophilia</taxon>
        <taxon>Solirubrobacterales</taxon>
        <taxon>Conexibacteraceae</taxon>
        <taxon>Conexibacter</taxon>
    </lineage>
</organism>
<comment type="similarity">
    <text evidence="1 2">Belongs to the short-chain dehydrogenases/reductases (SDR) family.</text>
</comment>
<evidence type="ECO:0000313" key="4">
    <source>
        <dbReference type="Proteomes" id="UP001284601"/>
    </source>
</evidence>
<evidence type="ECO:0000256" key="1">
    <source>
        <dbReference type="ARBA" id="ARBA00006484"/>
    </source>
</evidence>
<dbReference type="EMBL" id="JAWSTH010000179">
    <property type="protein sequence ID" value="MDW5598775.1"/>
    <property type="molecule type" value="Genomic_DNA"/>
</dbReference>
<dbReference type="PRINTS" id="PR00080">
    <property type="entry name" value="SDRFAMILY"/>
</dbReference>
<dbReference type="InterPro" id="IPR002347">
    <property type="entry name" value="SDR_fam"/>
</dbReference>